<dbReference type="SMART" id="SM00671">
    <property type="entry name" value="SEL1"/>
    <property type="match status" value="6"/>
</dbReference>
<keyword evidence="3" id="KW-1185">Reference proteome</keyword>
<evidence type="ECO:0000256" key="1">
    <source>
        <dbReference type="SAM" id="Coils"/>
    </source>
</evidence>
<accession>A0A015M3A1</accession>
<sequence length="338" mass="38678">MSNKQINSKNINFSNTNILLQKFSQAIQNFNKMNIEEIEPTIKNINKYVFDGDFNIVIDELVNLIFNELNKGEDTNVIKQQVLDYINNQMINLKQIYIWLLNNQNNSNSICLLGYFNYHGIETELNELKAMELYQNAAELENRLAQLNLVNEHLYGQSSNKNYNLAFELSKKLAEEEYASAMNNLGFCYDTGIGTYFNGEKAFKFYQKAAELGNLKGMVNLGCCYYEGIGTDTNEEKAFELYQKAADLGSIDGIISLGWCYNKGIGTEVNKQKVFEFYQKAANLGSDIAQCDLASMYEIGDGIMKDIDQAIYWYKKSAEQGNLFSKNKLKKFEIKLNK</sequence>
<reference evidence="2 3" key="1">
    <citation type="submission" date="2014-02" db="EMBL/GenBank/DDBJ databases">
        <title>Single nucleus genome sequencing reveals high similarity among nuclei of an endomycorrhizal fungus.</title>
        <authorList>
            <person name="Lin K."/>
            <person name="Geurts R."/>
            <person name="Zhang Z."/>
            <person name="Limpens E."/>
            <person name="Saunders D.G."/>
            <person name="Mu D."/>
            <person name="Pang E."/>
            <person name="Cao H."/>
            <person name="Cha H."/>
            <person name="Lin T."/>
            <person name="Zhou Q."/>
            <person name="Shang Y."/>
            <person name="Li Y."/>
            <person name="Ivanov S."/>
            <person name="Sharma T."/>
            <person name="Velzen R.V."/>
            <person name="Ruijter N.D."/>
            <person name="Aanen D.K."/>
            <person name="Win J."/>
            <person name="Kamoun S."/>
            <person name="Bisseling T."/>
            <person name="Huang S."/>
        </authorList>
    </citation>
    <scope>NUCLEOTIDE SEQUENCE [LARGE SCALE GENOMIC DNA]</scope>
    <source>
        <strain evidence="3">DAOM197198w</strain>
    </source>
</reference>
<dbReference type="HOGENOM" id="CLU_000288_36_14_1"/>
<dbReference type="EMBL" id="JEMT01025709">
    <property type="protein sequence ID" value="EXX61313.1"/>
    <property type="molecule type" value="Genomic_DNA"/>
</dbReference>
<keyword evidence="1" id="KW-0175">Coiled coil</keyword>
<organism evidence="2 3">
    <name type="scientific">Rhizophagus irregularis (strain DAOM 197198w)</name>
    <name type="common">Glomus intraradices</name>
    <dbReference type="NCBI Taxonomy" id="1432141"/>
    <lineage>
        <taxon>Eukaryota</taxon>
        <taxon>Fungi</taxon>
        <taxon>Fungi incertae sedis</taxon>
        <taxon>Mucoromycota</taxon>
        <taxon>Glomeromycotina</taxon>
        <taxon>Glomeromycetes</taxon>
        <taxon>Glomerales</taxon>
        <taxon>Glomeraceae</taxon>
        <taxon>Rhizophagus</taxon>
    </lineage>
</organism>
<dbReference type="PANTHER" id="PTHR43628">
    <property type="entry name" value="ACTIVATOR OF C KINASE PROTEIN 1-RELATED"/>
    <property type="match status" value="1"/>
</dbReference>
<gene>
    <name evidence="2" type="ORF">RirG_172410</name>
</gene>
<dbReference type="Pfam" id="PF08238">
    <property type="entry name" value="Sel1"/>
    <property type="match status" value="6"/>
</dbReference>
<dbReference type="Gene3D" id="1.25.40.10">
    <property type="entry name" value="Tetratricopeptide repeat domain"/>
    <property type="match status" value="2"/>
</dbReference>
<evidence type="ECO:0000313" key="3">
    <source>
        <dbReference type="Proteomes" id="UP000022910"/>
    </source>
</evidence>
<dbReference type="AlphaFoldDB" id="A0A015M3A1"/>
<dbReference type="PANTHER" id="PTHR43628:SF1">
    <property type="entry name" value="CHITIN SYNTHASE REGULATORY FACTOR 2-RELATED"/>
    <property type="match status" value="1"/>
</dbReference>
<dbReference type="Proteomes" id="UP000022910">
    <property type="component" value="Unassembled WGS sequence"/>
</dbReference>
<dbReference type="InterPro" id="IPR006597">
    <property type="entry name" value="Sel1-like"/>
</dbReference>
<dbReference type="InterPro" id="IPR052945">
    <property type="entry name" value="Mitotic_Regulator"/>
</dbReference>
<feature type="coiled-coil region" evidence="1">
    <location>
        <begin position="130"/>
        <end position="157"/>
    </location>
</feature>
<protein>
    <submittedName>
        <fullName evidence="2">Shc1p</fullName>
    </submittedName>
</protein>
<comment type="caution">
    <text evidence="2">The sequence shown here is derived from an EMBL/GenBank/DDBJ whole genome shotgun (WGS) entry which is preliminary data.</text>
</comment>
<dbReference type="SUPFAM" id="SSF81901">
    <property type="entry name" value="HCP-like"/>
    <property type="match status" value="2"/>
</dbReference>
<proteinExistence type="predicted"/>
<evidence type="ECO:0000313" key="2">
    <source>
        <dbReference type="EMBL" id="EXX61313.1"/>
    </source>
</evidence>
<name>A0A015M3A1_RHIIW</name>
<dbReference type="InterPro" id="IPR011990">
    <property type="entry name" value="TPR-like_helical_dom_sf"/>
</dbReference>